<sequence length="544" mass="60536">MVDRVVRSQCQFAGYLTTGASRRSFTYPSYSIVDLSKYTMAGSPAEPIDELEKGAAVEELSQMASSTKEISVEEIDPVAEARLLRKLDWIIMPMFTAIYVCNFIDRTSIGNARVAGLETDLGMEGFQLNYALTIFYVCYMLSDIPSNLLLKRFGSKWLAFLVVGFGVISMGSAFLTSYTGLIISRVFLGLMEGGTLSALVYIISRYYRRHEVVVRVGIFFGLGPSVSGAFGGLLASGLLKVADMGRVKTWRKIFLVEGRSIFLRIITTIFGIILFFIVPEDPSKSKLLTEAERKLAIARIEADQVVKNQGKKEETTWRLVYRSFSFITVACTFGFIIINMSFQGLSLFLPSVIRSLGNYTTVEVQLRTVPPYLVSALWAVGNAWISARIRRRWLPLLWNTLFGVIGYAISISTQNAHARYAACFLIIIAGAVVGPMWVIWGTDNAAPDTMRAVVSGAIPGVGAIGAVMAVWTYVPTDAPHYRRGNLGNLSTMSFMTVLIVIIALYIRNENQKRERGERDGRLVGKTEKELQDLGYLHPQFRYQI</sequence>
<protein>
    <recommendedName>
        <fullName evidence="7">Major facilitator superfamily (MFS) profile domain-containing protein</fullName>
    </recommendedName>
</protein>
<dbReference type="InterPro" id="IPR020846">
    <property type="entry name" value="MFS_dom"/>
</dbReference>
<feature type="domain" description="Major facilitator superfamily (MFS) profile" evidence="7">
    <location>
        <begin position="91"/>
        <end position="511"/>
    </location>
</feature>
<feature type="transmembrane region" description="Helical" evidence="6">
    <location>
        <begin position="418"/>
        <end position="440"/>
    </location>
</feature>
<feature type="transmembrane region" description="Helical" evidence="6">
    <location>
        <begin position="216"/>
        <end position="241"/>
    </location>
</feature>
<evidence type="ECO:0000256" key="5">
    <source>
        <dbReference type="ARBA" id="ARBA00023136"/>
    </source>
</evidence>
<keyword evidence="9" id="KW-1185">Reference proteome</keyword>
<dbReference type="EMBL" id="JAACJK010000170">
    <property type="protein sequence ID" value="KAF5320334.1"/>
    <property type="molecule type" value="Genomic_DNA"/>
</dbReference>
<dbReference type="Proteomes" id="UP000541558">
    <property type="component" value="Unassembled WGS sequence"/>
</dbReference>
<dbReference type="PANTHER" id="PTHR43791">
    <property type="entry name" value="PERMEASE-RELATED"/>
    <property type="match status" value="1"/>
</dbReference>
<feature type="transmembrane region" description="Helical" evidence="6">
    <location>
        <begin position="261"/>
        <end position="278"/>
    </location>
</feature>
<gene>
    <name evidence="8" type="ORF">D9611_011266</name>
</gene>
<dbReference type="InterPro" id="IPR011701">
    <property type="entry name" value="MFS"/>
</dbReference>
<feature type="transmembrane region" description="Helical" evidence="6">
    <location>
        <begin position="452"/>
        <end position="474"/>
    </location>
</feature>
<feature type="transmembrane region" description="Helical" evidence="6">
    <location>
        <begin position="319"/>
        <end position="349"/>
    </location>
</feature>
<feature type="transmembrane region" description="Helical" evidence="6">
    <location>
        <begin position="89"/>
        <end position="109"/>
    </location>
</feature>
<reference evidence="8 9" key="1">
    <citation type="journal article" date="2020" name="ISME J.">
        <title>Uncovering the hidden diversity of litter-decomposition mechanisms in mushroom-forming fungi.</title>
        <authorList>
            <person name="Floudas D."/>
            <person name="Bentzer J."/>
            <person name="Ahren D."/>
            <person name="Johansson T."/>
            <person name="Persson P."/>
            <person name="Tunlid A."/>
        </authorList>
    </citation>
    <scope>NUCLEOTIDE SEQUENCE [LARGE SCALE GENOMIC DNA]</scope>
    <source>
        <strain evidence="8 9">CBS 175.51</strain>
    </source>
</reference>
<keyword evidence="2" id="KW-0813">Transport</keyword>
<dbReference type="AlphaFoldDB" id="A0A8H5BBT2"/>
<dbReference type="Pfam" id="PF07690">
    <property type="entry name" value="MFS_1"/>
    <property type="match status" value="1"/>
</dbReference>
<feature type="transmembrane region" description="Helical" evidence="6">
    <location>
        <begin position="157"/>
        <end position="176"/>
    </location>
</feature>
<feature type="transmembrane region" description="Helical" evidence="6">
    <location>
        <begin position="369"/>
        <end position="387"/>
    </location>
</feature>
<evidence type="ECO:0000259" key="7">
    <source>
        <dbReference type="PROSITE" id="PS50850"/>
    </source>
</evidence>
<evidence type="ECO:0000256" key="4">
    <source>
        <dbReference type="ARBA" id="ARBA00022989"/>
    </source>
</evidence>
<dbReference type="PROSITE" id="PS50850">
    <property type="entry name" value="MFS"/>
    <property type="match status" value="1"/>
</dbReference>
<dbReference type="SUPFAM" id="SSF103473">
    <property type="entry name" value="MFS general substrate transporter"/>
    <property type="match status" value="1"/>
</dbReference>
<organism evidence="8 9">
    <name type="scientific">Ephemerocybe angulata</name>
    <dbReference type="NCBI Taxonomy" id="980116"/>
    <lineage>
        <taxon>Eukaryota</taxon>
        <taxon>Fungi</taxon>
        <taxon>Dikarya</taxon>
        <taxon>Basidiomycota</taxon>
        <taxon>Agaricomycotina</taxon>
        <taxon>Agaricomycetes</taxon>
        <taxon>Agaricomycetidae</taxon>
        <taxon>Agaricales</taxon>
        <taxon>Agaricineae</taxon>
        <taxon>Psathyrellaceae</taxon>
        <taxon>Ephemerocybe</taxon>
    </lineage>
</organism>
<dbReference type="Gene3D" id="1.20.1250.20">
    <property type="entry name" value="MFS general substrate transporter like domains"/>
    <property type="match status" value="2"/>
</dbReference>
<proteinExistence type="predicted"/>
<comment type="caution">
    <text evidence="8">The sequence shown here is derived from an EMBL/GenBank/DDBJ whole genome shotgun (WGS) entry which is preliminary data.</text>
</comment>
<evidence type="ECO:0000256" key="1">
    <source>
        <dbReference type="ARBA" id="ARBA00004141"/>
    </source>
</evidence>
<dbReference type="GO" id="GO:0016020">
    <property type="term" value="C:membrane"/>
    <property type="evidence" value="ECO:0007669"/>
    <property type="project" value="UniProtKB-SubCell"/>
</dbReference>
<evidence type="ECO:0000256" key="3">
    <source>
        <dbReference type="ARBA" id="ARBA00022692"/>
    </source>
</evidence>
<evidence type="ECO:0000256" key="6">
    <source>
        <dbReference type="SAM" id="Phobius"/>
    </source>
</evidence>
<feature type="transmembrane region" description="Helical" evidence="6">
    <location>
        <begin position="394"/>
        <end position="412"/>
    </location>
</feature>
<feature type="transmembrane region" description="Helical" evidence="6">
    <location>
        <begin position="129"/>
        <end position="150"/>
    </location>
</feature>
<keyword evidence="4 6" id="KW-1133">Transmembrane helix</keyword>
<keyword evidence="3 6" id="KW-0812">Transmembrane</keyword>
<dbReference type="GO" id="GO:0022857">
    <property type="term" value="F:transmembrane transporter activity"/>
    <property type="evidence" value="ECO:0007669"/>
    <property type="project" value="InterPro"/>
</dbReference>
<feature type="transmembrane region" description="Helical" evidence="6">
    <location>
        <begin position="182"/>
        <end position="204"/>
    </location>
</feature>
<accession>A0A8H5BBT2</accession>
<evidence type="ECO:0000256" key="2">
    <source>
        <dbReference type="ARBA" id="ARBA00022448"/>
    </source>
</evidence>
<feature type="transmembrane region" description="Helical" evidence="6">
    <location>
        <begin position="486"/>
        <end position="506"/>
    </location>
</feature>
<dbReference type="OrthoDB" id="2962993at2759"/>
<name>A0A8H5BBT2_9AGAR</name>
<comment type="subcellular location">
    <subcellularLocation>
        <location evidence="1">Membrane</location>
        <topology evidence="1">Multi-pass membrane protein</topology>
    </subcellularLocation>
</comment>
<dbReference type="InterPro" id="IPR036259">
    <property type="entry name" value="MFS_trans_sf"/>
</dbReference>
<evidence type="ECO:0000313" key="9">
    <source>
        <dbReference type="Proteomes" id="UP000541558"/>
    </source>
</evidence>
<evidence type="ECO:0000313" key="8">
    <source>
        <dbReference type="EMBL" id="KAF5320334.1"/>
    </source>
</evidence>
<dbReference type="PANTHER" id="PTHR43791:SF36">
    <property type="entry name" value="TRANSPORTER, PUTATIVE (AFU_ORTHOLOGUE AFUA_6G08340)-RELATED"/>
    <property type="match status" value="1"/>
</dbReference>
<keyword evidence="5 6" id="KW-0472">Membrane</keyword>